<dbReference type="EMBL" id="JAUOEL010000005">
    <property type="protein sequence ID" value="MDO5975593.1"/>
    <property type="molecule type" value="Genomic_DNA"/>
</dbReference>
<gene>
    <name evidence="1" type="ORF">Q4Q40_15475</name>
</gene>
<proteinExistence type="predicted"/>
<keyword evidence="2" id="KW-1185">Reference proteome</keyword>
<sequence length="104" mass="12337">MAIKFDSLCPTFYEEYKTENLDYADETRQIVCEQLGFEPSLNASCLPELSLRKSLKRFKTGKLEEKKFQVHVETFCNNIKLNILRAVPEQRHLFDRKEAENYTR</sequence>
<comment type="caution">
    <text evidence="1">The sequence shown here is derived from an EMBL/GenBank/DDBJ whole genome shotgun (WGS) entry which is preliminary data.</text>
</comment>
<reference evidence="1" key="1">
    <citation type="submission" date="2023-07" db="EMBL/GenBank/DDBJ databases">
        <title>Two novel species in the genus Flavivirga.</title>
        <authorList>
            <person name="Kwon K."/>
        </authorList>
    </citation>
    <scope>NUCLEOTIDE SEQUENCE</scope>
    <source>
        <strain evidence="1">KACC 14158</strain>
    </source>
</reference>
<evidence type="ECO:0000313" key="1">
    <source>
        <dbReference type="EMBL" id="MDO5975593.1"/>
    </source>
</evidence>
<name>A0ABT8WR16_9FLAO</name>
<organism evidence="1 2">
    <name type="scientific">Flavivirga jejuensis</name>
    <dbReference type="NCBI Taxonomy" id="870487"/>
    <lineage>
        <taxon>Bacteria</taxon>
        <taxon>Pseudomonadati</taxon>
        <taxon>Bacteroidota</taxon>
        <taxon>Flavobacteriia</taxon>
        <taxon>Flavobacteriales</taxon>
        <taxon>Flavobacteriaceae</taxon>
        <taxon>Flavivirga</taxon>
    </lineage>
</organism>
<protein>
    <submittedName>
        <fullName evidence="1">Uncharacterized protein</fullName>
    </submittedName>
</protein>
<evidence type="ECO:0000313" key="2">
    <source>
        <dbReference type="Proteomes" id="UP001176806"/>
    </source>
</evidence>
<accession>A0ABT8WR16</accession>
<dbReference type="RefSeq" id="WP_303302801.1">
    <property type="nucleotide sequence ID" value="NZ_BAABDA010000050.1"/>
</dbReference>
<dbReference type="Proteomes" id="UP001176806">
    <property type="component" value="Unassembled WGS sequence"/>
</dbReference>